<dbReference type="EnsemblMetazoa" id="AQUA015069-RA">
    <property type="protein sequence ID" value="AQUA015069-PA"/>
    <property type="gene ID" value="AQUA015069"/>
</dbReference>
<evidence type="ECO:0000313" key="2">
    <source>
        <dbReference type="Proteomes" id="UP000076407"/>
    </source>
</evidence>
<organism evidence="1 2">
    <name type="scientific">Anopheles quadriannulatus</name>
    <name type="common">Mosquito</name>
    <dbReference type="NCBI Taxonomy" id="34691"/>
    <lineage>
        <taxon>Eukaryota</taxon>
        <taxon>Metazoa</taxon>
        <taxon>Ecdysozoa</taxon>
        <taxon>Arthropoda</taxon>
        <taxon>Hexapoda</taxon>
        <taxon>Insecta</taxon>
        <taxon>Pterygota</taxon>
        <taxon>Neoptera</taxon>
        <taxon>Endopterygota</taxon>
        <taxon>Diptera</taxon>
        <taxon>Nematocera</taxon>
        <taxon>Culicoidea</taxon>
        <taxon>Culicidae</taxon>
        <taxon>Anophelinae</taxon>
        <taxon>Anopheles</taxon>
    </lineage>
</organism>
<dbReference type="Proteomes" id="UP000076407">
    <property type="component" value="Unassembled WGS sequence"/>
</dbReference>
<protein>
    <submittedName>
        <fullName evidence="1">Uncharacterized protein</fullName>
    </submittedName>
</protein>
<sequence>GNANGARLGELAAVPSAQSSSFIEERLCLLRRVGVTLVDPKFSQKTLRRVAAKKENVRK</sequence>
<dbReference type="VEuPathDB" id="VectorBase:AQUA015069"/>
<dbReference type="AlphaFoldDB" id="A0A182XTC5"/>
<proteinExistence type="predicted"/>
<name>A0A182XTC5_ANOQN</name>
<keyword evidence="2" id="KW-1185">Reference proteome</keyword>
<accession>A0A182XTC5</accession>
<reference evidence="1" key="1">
    <citation type="submission" date="2020-05" db="UniProtKB">
        <authorList>
            <consortium name="EnsemblMetazoa"/>
        </authorList>
    </citation>
    <scope>IDENTIFICATION</scope>
    <source>
        <strain evidence="1">SANGQUA</strain>
    </source>
</reference>
<evidence type="ECO:0000313" key="1">
    <source>
        <dbReference type="EnsemblMetazoa" id="AQUA015069-PA"/>
    </source>
</evidence>